<dbReference type="EMBL" id="LNZH02000216">
    <property type="protein sequence ID" value="OCB84179.1"/>
    <property type="molecule type" value="Genomic_DNA"/>
</dbReference>
<dbReference type="AlphaFoldDB" id="A0A9Q5HQT8"/>
<organism evidence="2 3">
    <name type="scientific">Sanghuangporus baumii</name>
    <name type="common">Phellinus baumii</name>
    <dbReference type="NCBI Taxonomy" id="108892"/>
    <lineage>
        <taxon>Eukaryota</taxon>
        <taxon>Fungi</taxon>
        <taxon>Dikarya</taxon>
        <taxon>Basidiomycota</taxon>
        <taxon>Agaricomycotina</taxon>
        <taxon>Agaricomycetes</taxon>
        <taxon>Hymenochaetales</taxon>
        <taxon>Hymenochaetaceae</taxon>
        <taxon>Sanghuangporus</taxon>
    </lineage>
</organism>
<evidence type="ECO:0000313" key="2">
    <source>
        <dbReference type="EMBL" id="OCB84179.1"/>
    </source>
</evidence>
<dbReference type="SUPFAM" id="SSF51735">
    <property type="entry name" value="NAD(P)-binding Rossmann-fold domains"/>
    <property type="match status" value="1"/>
</dbReference>
<name>A0A9Q5HQT8_SANBA</name>
<comment type="similarity">
    <text evidence="1">Belongs to the short-chain dehydrogenases/reductases (SDR) family.</text>
</comment>
<evidence type="ECO:0000256" key="1">
    <source>
        <dbReference type="ARBA" id="ARBA00006484"/>
    </source>
</evidence>
<protein>
    <submittedName>
        <fullName evidence="2">NAD-binding protein</fullName>
    </submittedName>
</protein>
<dbReference type="Proteomes" id="UP000757232">
    <property type="component" value="Unassembled WGS sequence"/>
</dbReference>
<sequence length="159" mass="17534">MVSYVVIGASRGIGLGFVQALSSDPENIVFASVRNKSTTTQLRDFVNSEANKHKNVVVLEADLNDYKSLKTAAKEVSKATQGELDVLINNGALFYHERGRLTMDSYPDEETLENDLLSFFKTNVVGTTHAINAFISSSPRWKNEEGPGCIVFHGLSKRH</sequence>
<reference evidence="2" key="1">
    <citation type="submission" date="2016-06" db="EMBL/GenBank/DDBJ databases">
        <title>Draft Genome sequence of the fungus Inonotus baumii.</title>
        <authorList>
            <person name="Zhu H."/>
            <person name="Lin W."/>
        </authorList>
    </citation>
    <scope>NUCLEOTIDE SEQUENCE</scope>
    <source>
        <strain evidence="2">821</strain>
    </source>
</reference>
<dbReference type="GO" id="GO:0005737">
    <property type="term" value="C:cytoplasm"/>
    <property type="evidence" value="ECO:0007669"/>
    <property type="project" value="TreeGrafter"/>
</dbReference>
<dbReference type="OrthoDB" id="9876299at2759"/>
<dbReference type="PANTHER" id="PTHR43544:SF15">
    <property type="entry name" value="CHAIN DEHYDROGENASE (ATSC), PUTATIVE (AFU_ORTHOLOGUE AFUA_3G00180)-RELATED"/>
    <property type="match status" value="1"/>
</dbReference>
<evidence type="ECO:0000313" key="3">
    <source>
        <dbReference type="Proteomes" id="UP000757232"/>
    </source>
</evidence>
<dbReference type="InterPro" id="IPR036291">
    <property type="entry name" value="NAD(P)-bd_dom_sf"/>
</dbReference>
<dbReference type="PRINTS" id="PR00081">
    <property type="entry name" value="GDHRDH"/>
</dbReference>
<comment type="caution">
    <text evidence="2">The sequence shown here is derived from an EMBL/GenBank/DDBJ whole genome shotgun (WGS) entry which is preliminary data.</text>
</comment>
<dbReference type="GO" id="GO:0016491">
    <property type="term" value="F:oxidoreductase activity"/>
    <property type="evidence" value="ECO:0007669"/>
    <property type="project" value="TreeGrafter"/>
</dbReference>
<dbReference type="PANTHER" id="PTHR43544">
    <property type="entry name" value="SHORT-CHAIN DEHYDROGENASE/REDUCTASE"/>
    <property type="match status" value="1"/>
</dbReference>
<gene>
    <name evidence="2" type="ORF">A7U60_g8855</name>
</gene>
<dbReference type="Pfam" id="PF00106">
    <property type="entry name" value="adh_short"/>
    <property type="match status" value="1"/>
</dbReference>
<accession>A0A9Q5HQT8</accession>
<dbReference type="InterPro" id="IPR051468">
    <property type="entry name" value="Fungal_SecMetab_SDRs"/>
</dbReference>
<dbReference type="Gene3D" id="3.40.50.720">
    <property type="entry name" value="NAD(P)-binding Rossmann-like Domain"/>
    <property type="match status" value="1"/>
</dbReference>
<proteinExistence type="inferred from homology"/>
<keyword evidence="3" id="KW-1185">Reference proteome</keyword>
<dbReference type="InterPro" id="IPR002347">
    <property type="entry name" value="SDR_fam"/>
</dbReference>